<evidence type="ECO:0008006" key="9">
    <source>
        <dbReference type="Google" id="ProtNLM"/>
    </source>
</evidence>
<dbReference type="PANTHER" id="PTHR31140">
    <property type="entry name" value="B3 DOMAIN-CONTAINING TRANSCRIPTION FACTOR ABI3"/>
    <property type="match status" value="1"/>
</dbReference>
<dbReference type="EMBL" id="PYDT01000006">
    <property type="protein sequence ID" value="THU57116.1"/>
    <property type="molecule type" value="Genomic_DNA"/>
</dbReference>
<dbReference type="SUPFAM" id="SSF101936">
    <property type="entry name" value="DNA-binding pseudobarrel domain"/>
    <property type="match status" value="1"/>
</dbReference>
<feature type="region of interest" description="Disordered" evidence="6">
    <location>
        <begin position="639"/>
        <end position="662"/>
    </location>
</feature>
<evidence type="ECO:0000313" key="8">
    <source>
        <dbReference type="Proteomes" id="UP000317650"/>
    </source>
</evidence>
<feature type="region of interest" description="Disordered" evidence="6">
    <location>
        <begin position="556"/>
        <end position="591"/>
    </location>
</feature>
<feature type="compositionally biased region" description="Gly residues" evidence="6">
    <location>
        <begin position="652"/>
        <end position="662"/>
    </location>
</feature>
<dbReference type="Gene3D" id="2.40.330.10">
    <property type="entry name" value="DNA-binding pseudobarrel domain"/>
    <property type="match status" value="1"/>
</dbReference>
<accession>A0A4V4H5S0</accession>
<organism evidence="7 8">
    <name type="scientific">Musa balbisiana</name>
    <name type="common">Banana</name>
    <dbReference type="NCBI Taxonomy" id="52838"/>
    <lineage>
        <taxon>Eukaryota</taxon>
        <taxon>Viridiplantae</taxon>
        <taxon>Streptophyta</taxon>
        <taxon>Embryophyta</taxon>
        <taxon>Tracheophyta</taxon>
        <taxon>Spermatophyta</taxon>
        <taxon>Magnoliopsida</taxon>
        <taxon>Liliopsida</taxon>
        <taxon>Zingiberales</taxon>
        <taxon>Musaceae</taxon>
        <taxon>Musa</taxon>
    </lineage>
</organism>
<feature type="compositionally biased region" description="Basic and acidic residues" evidence="6">
    <location>
        <begin position="639"/>
        <end position="651"/>
    </location>
</feature>
<keyword evidence="5" id="KW-0539">Nucleus</keyword>
<feature type="compositionally biased region" description="Basic and acidic residues" evidence="6">
    <location>
        <begin position="558"/>
        <end position="567"/>
    </location>
</feature>
<keyword evidence="4" id="KW-0804">Transcription</keyword>
<dbReference type="STRING" id="52838.A0A4V4H5S0"/>
<evidence type="ECO:0000256" key="2">
    <source>
        <dbReference type="ARBA" id="ARBA00023015"/>
    </source>
</evidence>
<gene>
    <name evidence="7" type="ORF">C4D60_Mb03t00100</name>
</gene>
<sequence length="662" mass="72871">MHSPVLSGHQDCEAQLRMGASRSGHSAEECCSGVVHNGGGRDALPRPPAGSALSSWGIERKVNGNGGGCDKESDAAGFLFPGFRLNSGVDEQQQQQSDSDIGELELQMILCKELTNSDVSNIGRIVLPKREAEAYLPPLSEREGILLHMDDMTLAVTWKFKFRAHCLQAGDFLFIYRNPTSGNHLLPSSYFNYYSLLRLSEETRSPLDSLQYSSRNQFIINEDCCSSTLHVKKARSDRRHSPINPNKIIGHGSSSLTMTELNDLEGDTALPNGTVRYERYVPVRQHTEAASSLVLFLPILTPKMPGPAFPPCLTSSVNEGEVLEVSSIFLLPCWAPRRFATTTMPSLLNPQRFIIALPPEQAHKFIQARKLTRPVKRGVAFAVTFLWSKEFSYAKEAQSKGKPEWRGSTKGRVAKFQHCQPKEELYESEECFEVNSHPVIQNRIPVETRPSSIASLQENFKALKEQVEKNVMEQCSQDVRCMSMTLFDECGILGAPPAAASKVALNRLGPTSYIYLSLLSNASFAEPLQTLAAIGLTTPGTEHGDSFLHLKAQTKARSTSEAKKRDSSFACLRPNNKPGTKGEEGWPPAVAERERTSYEGFASRRRYNGVECDGMVESSGQALGCMKGYMARCNDAKRSSDQARESTKSHEVGGGGIIRLGG</sequence>
<keyword evidence="8" id="KW-1185">Reference proteome</keyword>
<keyword evidence="2" id="KW-0805">Transcription regulation</keyword>
<comment type="caution">
    <text evidence="7">The sequence shown here is derived from an EMBL/GenBank/DDBJ whole genome shotgun (WGS) entry which is preliminary data.</text>
</comment>
<name>A0A4V4H5S0_MUSBA</name>
<dbReference type="PANTHER" id="PTHR31140:SF90">
    <property type="entry name" value="B3 DOMAIN-CONTAINING TRANSCRIPTION FACTOR LEC2"/>
    <property type="match status" value="1"/>
</dbReference>
<dbReference type="GO" id="GO:0005634">
    <property type="term" value="C:nucleus"/>
    <property type="evidence" value="ECO:0007669"/>
    <property type="project" value="UniProtKB-SubCell"/>
</dbReference>
<dbReference type="InterPro" id="IPR003340">
    <property type="entry name" value="B3_DNA-bd"/>
</dbReference>
<dbReference type="InterPro" id="IPR015300">
    <property type="entry name" value="DNA-bd_pseudobarrel_sf"/>
</dbReference>
<keyword evidence="3" id="KW-0238">DNA-binding</keyword>
<evidence type="ECO:0000256" key="1">
    <source>
        <dbReference type="ARBA" id="ARBA00004123"/>
    </source>
</evidence>
<dbReference type="GO" id="GO:0003700">
    <property type="term" value="F:DNA-binding transcription factor activity"/>
    <property type="evidence" value="ECO:0007669"/>
    <property type="project" value="InterPro"/>
</dbReference>
<dbReference type="AlphaFoldDB" id="A0A4V4H5S0"/>
<evidence type="ECO:0000256" key="6">
    <source>
        <dbReference type="SAM" id="MobiDB-lite"/>
    </source>
</evidence>
<evidence type="ECO:0000256" key="3">
    <source>
        <dbReference type="ARBA" id="ARBA00023125"/>
    </source>
</evidence>
<dbReference type="InterPro" id="IPR044800">
    <property type="entry name" value="LEC2-like"/>
</dbReference>
<dbReference type="GO" id="GO:0003677">
    <property type="term" value="F:DNA binding"/>
    <property type="evidence" value="ECO:0007669"/>
    <property type="project" value="UniProtKB-KW"/>
</dbReference>
<comment type="subcellular location">
    <subcellularLocation>
        <location evidence="1">Nucleus</location>
    </subcellularLocation>
</comment>
<dbReference type="CDD" id="cd10017">
    <property type="entry name" value="B3_DNA"/>
    <property type="match status" value="1"/>
</dbReference>
<evidence type="ECO:0000256" key="4">
    <source>
        <dbReference type="ARBA" id="ARBA00023163"/>
    </source>
</evidence>
<protein>
    <recommendedName>
        <fullName evidence="9">TF-B3 domain-containing protein</fullName>
    </recommendedName>
</protein>
<reference evidence="7 8" key="1">
    <citation type="journal article" date="2019" name="Nat. Plants">
        <title>Genome sequencing of Musa balbisiana reveals subgenome evolution and function divergence in polyploid bananas.</title>
        <authorList>
            <person name="Yao X."/>
        </authorList>
    </citation>
    <scope>NUCLEOTIDE SEQUENCE [LARGE SCALE GENOMIC DNA]</scope>
    <source>
        <strain evidence="8">cv. DH-PKW</strain>
        <tissue evidence="7">Leaves</tissue>
    </source>
</reference>
<evidence type="ECO:0000313" key="7">
    <source>
        <dbReference type="EMBL" id="THU57116.1"/>
    </source>
</evidence>
<evidence type="ECO:0000256" key="5">
    <source>
        <dbReference type="ARBA" id="ARBA00023242"/>
    </source>
</evidence>
<dbReference type="Proteomes" id="UP000317650">
    <property type="component" value="Chromosome 3"/>
</dbReference>
<proteinExistence type="predicted"/>